<dbReference type="Proteomes" id="UP001596405">
    <property type="component" value="Unassembled WGS sequence"/>
</dbReference>
<comment type="caution">
    <text evidence="1">The sequence shown here is derived from an EMBL/GenBank/DDBJ whole genome shotgun (WGS) entry which is preliminary data.</text>
</comment>
<name>A0ABW2DSL7_9BACT</name>
<sequence length="177" mass="20116">MRTKEYNALFRQLATEHVDLAHSATNLRFVRMVLSSDPVQRVLDLGEFNASIKHKVKKGYFMVLQNYEAGYTDNGGDNTGKRLYGAFLILRNADTNDFEDQEDAYEESERIGEEIMAMAMHRINNAGGRPLKRMSANDITNDQVAKIATQYYGTRFDFSFTLGANKVLRPNAEKFNG</sequence>
<dbReference type="EMBL" id="JBHSYQ010000016">
    <property type="protein sequence ID" value="MFC6999597.1"/>
    <property type="molecule type" value="Genomic_DNA"/>
</dbReference>
<reference evidence="2" key="1">
    <citation type="journal article" date="2019" name="Int. J. Syst. Evol. Microbiol.">
        <title>The Global Catalogue of Microorganisms (GCM) 10K type strain sequencing project: providing services to taxonomists for standard genome sequencing and annotation.</title>
        <authorList>
            <consortium name="The Broad Institute Genomics Platform"/>
            <consortium name="The Broad Institute Genome Sequencing Center for Infectious Disease"/>
            <person name="Wu L."/>
            <person name="Ma J."/>
        </authorList>
    </citation>
    <scope>NUCLEOTIDE SEQUENCE [LARGE SCALE GENOMIC DNA]</scope>
    <source>
        <strain evidence="2">CGMCC 4.7393</strain>
    </source>
</reference>
<dbReference type="RefSeq" id="WP_066621097.1">
    <property type="nucleotide sequence ID" value="NZ_JBHSYQ010000016.1"/>
</dbReference>
<keyword evidence="2" id="KW-1185">Reference proteome</keyword>
<evidence type="ECO:0000313" key="1">
    <source>
        <dbReference type="EMBL" id="MFC6999597.1"/>
    </source>
</evidence>
<gene>
    <name evidence="1" type="ORF">ACFQHR_18315</name>
</gene>
<accession>A0ABW2DSL7</accession>
<organism evidence="1 2">
    <name type="scientific">Rufibacter roseus</name>
    <dbReference type="NCBI Taxonomy" id="1567108"/>
    <lineage>
        <taxon>Bacteria</taxon>
        <taxon>Pseudomonadati</taxon>
        <taxon>Bacteroidota</taxon>
        <taxon>Cytophagia</taxon>
        <taxon>Cytophagales</taxon>
        <taxon>Hymenobacteraceae</taxon>
        <taxon>Rufibacter</taxon>
    </lineage>
</organism>
<evidence type="ECO:0000313" key="2">
    <source>
        <dbReference type="Proteomes" id="UP001596405"/>
    </source>
</evidence>
<proteinExistence type="predicted"/>
<protein>
    <submittedName>
        <fullName evidence="1">Uncharacterized protein</fullName>
    </submittedName>
</protein>